<feature type="transmembrane region" description="Helical" evidence="8">
    <location>
        <begin position="208"/>
        <end position="227"/>
    </location>
</feature>
<feature type="transmembrane region" description="Helical" evidence="8">
    <location>
        <begin position="142"/>
        <end position="163"/>
    </location>
</feature>
<name>A0ABR1FD32_9ASCO</name>
<evidence type="ECO:0000256" key="5">
    <source>
        <dbReference type="ARBA" id="ARBA00022989"/>
    </source>
</evidence>
<organism evidence="10 11">
    <name type="scientific">Myxozyma melibiosi</name>
    <dbReference type="NCBI Taxonomy" id="54550"/>
    <lineage>
        <taxon>Eukaryota</taxon>
        <taxon>Fungi</taxon>
        <taxon>Dikarya</taxon>
        <taxon>Ascomycota</taxon>
        <taxon>Saccharomycotina</taxon>
        <taxon>Lipomycetes</taxon>
        <taxon>Lipomycetales</taxon>
        <taxon>Lipomycetaceae</taxon>
        <taxon>Myxozyma</taxon>
    </lineage>
</organism>
<reference evidence="10 11" key="1">
    <citation type="submission" date="2024-03" db="EMBL/GenBank/DDBJ databases">
        <title>Genome-scale model development and genomic sequencing of the oleaginous clade Lipomyces.</title>
        <authorList>
            <consortium name="Lawrence Berkeley National Laboratory"/>
            <person name="Czajka J.J."/>
            <person name="Han Y."/>
            <person name="Kim J."/>
            <person name="Mondo S.J."/>
            <person name="Hofstad B.A."/>
            <person name="Robles A."/>
            <person name="Haridas S."/>
            <person name="Riley R."/>
            <person name="LaButti K."/>
            <person name="Pangilinan J."/>
            <person name="Andreopoulos W."/>
            <person name="Lipzen A."/>
            <person name="Yan J."/>
            <person name="Wang M."/>
            <person name="Ng V."/>
            <person name="Grigoriev I.V."/>
            <person name="Spatafora J.W."/>
            <person name="Magnuson J.K."/>
            <person name="Baker S.E."/>
            <person name="Pomraning K.R."/>
        </authorList>
    </citation>
    <scope>NUCLEOTIDE SEQUENCE [LARGE SCALE GENOMIC DNA]</scope>
    <source>
        <strain evidence="10 11">Phaff 52-87</strain>
    </source>
</reference>
<dbReference type="InterPro" id="IPR005828">
    <property type="entry name" value="MFS_sugar_transport-like"/>
</dbReference>
<dbReference type="Gene3D" id="1.20.1250.20">
    <property type="entry name" value="MFS general substrate transporter like domains"/>
    <property type="match status" value="1"/>
</dbReference>
<feature type="transmembrane region" description="Helical" evidence="8">
    <location>
        <begin position="332"/>
        <end position="351"/>
    </location>
</feature>
<accession>A0ABR1FD32</accession>
<feature type="domain" description="Major facilitator superfamily (MFS) profile" evidence="9">
    <location>
        <begin position="49"/>
        <end position="493"/>
    </location>
</feature>
<evidence type="ECO:0000256" key="8">
    <source>
        <dbReference type="SAM" id="Phobius"/>
    </source>
</evidence>
<comment type="caution">
    <text evidence="10">The sequence shown here is derived from an EMBL/GenBank/DDBJ whole genome shotgun (WGS) entry which is preliminary data.</text>
</comment>
<feature type="transmembrane region" description="Helical" evidence="8">
    <location>
        <begin position="89"/>
        <end position="109"/>
    </location>
</feature>
<feature type="transmembrane region" description="Helical" evidence="8">
    <location>
        <begin position="437"/>
        <end position="459"/>
    </location>
</feature>
<sequence length="537" mass="57909">MNDSTPHYRDNDPTPNPKPVAQFEREQLLQHIVFDEIESKYGGVYIWLVACAAALGGLLFGYDLTVVSGVLVMIGDDFGAPLTSSEQELLASITSIGAFLGALIAGFLLDRIGRKAVIGLGALVFAVGSLLQAASYSVDSLLLGRFVVGLGIGEAAMVAPIYIAEIAPAQLRGSLVTVDGLAITGGEVVAAAGNIYFQGLPQHTGWRWAVGVAAVPAFLLFALCFIIPESPRTLIFKDKLDEAFVVTSKIYPHATAEEVHTKIGSIKSQFQRDAHLLNLSTAKQFELLFTDRANLRALIVACGLMAISQFSGSNGVFYYAPEIFGVVGFSDPIQVTVLVALTNFCFGLFALKYIDTVGRRKFLVSSMWGMPVCLVIVAFGLNRIPTAAEGTDPSTQVLTLSGIVVLLAVLGFIASYALALGIVPWQGNELFPMEVRSLGTMMLTLTCWSSNFVVTSTFLTLMEKLKPAGTFLLYALINFLGWIAVIFCYPEVSGLPLEDVKNVFMHGFGVKYSLKLQNERKLALIEGVLRDEGQVFS</sequence>
<comment type="subcellular location">
    <subcellularLocation>
        <location evidence="1">Membrane</location>
        <topology evidence="1">Multi-pass membrane protein</topology>
    </subcellularLocation>
</comment>
<feature type="transmembrane region" description="Helical" evidence="8">
    <location>
        <begin position="401"/>
        <end position="425"/>
    </location>
</feature>
<feature type="transmembrane region" description="Helical" evidence="8">
    <location>
        <begin position="44"/>
        <end position="74"/>
    </location>
</feature>
<dbReference type="SUPFAM" id="SSF103473">
    <property type="entry name" value="MFS general substrate transporter"/>
    <property type="match status" value="1"/>
</dbReference>
<dbReference type="EMBL" id="JBBJBU010000001">
    <property type="protein sequence ID" value="KAK7207657.1"/>
    <property type="molecule type" value="Genomic_DNA"/>
</dbReference>
<evidence type="ECO:0000256" key="3">
    <source>
        <dbReference type="ARBA" id="ARBA00022448"/>
    </source>
</evidence>
<dbReference type="InterPro" id="IPR003663">
    <property type="entry name" value="Sugar/inositol_transpt"/>
</dbReference>
<dbReference type="InterPro" id="IPR036259">
    <property type="entry name" value="MFS_trans_sf"/>
</dbReference>
<evidence type="ECO:0000313" key="10">
    <source>
        <dbReference type="EMBL" id="KAK7207657.1"/>
    </source>
</evidence>
<gene>
    <name evidence="10" type="ORF">BZA70DRAFT_298303</name>
</gene>
<dbReference type="NCBIfam" id="TIGR00879">
    <property type="entry name" value="SP"/>
    <property type="match status" value="1"/>
</dbReference>
<dbReference type="PROSITE" id="PS50850">
    <property type="entry name" value="MFS"/>
    <property type="match status" value="1"/>
</dbReference>
<keyword evidence="6 8" id="KW-0472">Membrane</keyword>
<dbReference type="PROSITE" id="PS00217">
    <property type="entry name" value="SUGAR_TRANSPORT_2"/>
    <property type="match status" value="1"/>
</dbReference>
<evidence type="ECO:0000256" key="6">
    <source>
        <dbReference type="ARBA" id="ARBA00023136"/>
    </source>
</evidence>
<evidence type="ECO:0000259" key="9">
    <source>
        <dbReference type="PROSITE" id="PS50850"/>
    </source>
</evidence>
<feature type="transmembrane region" description="Helical" evidence="8">
    <location>
        <begin position="471"/>
        <end position="489"/>
    </location>
</feature>
<feature type="transmembrane region" description="Helical" evidence="8">
    <location>
        <begin position="175"/>
        <end position="196"/>
    </location>
</feature>
<proteinExistence type="inferred from homology"/>
<feature type="transmembrane region" description="Helical" evidence="8">
    <location>
        <begin position="363"/>
        <end position="381"/>
    </location>
</feature>
<dbReference type="Pfam" id="PF00083">
    <property type="entry name" value="Sugar_tr"/>
    <property type="match status" value="1"/>
</dbReference>
<dbReference type="Proteomes" id="UP001498771">
    <property type="component" value="Unassembled WGS sequence"/>
</dbReference>
<dbReference type="GeneID" id="90040110"/>
<keyword evidence="11" id="KW-1185">Reference proteome</keyword>
<protein>
    <submittedName>
        <fullName evidence="10">General substrate transporter</fullName>
    </submittedName>
</protein>
<feature type="transmembrane region" description="Helical" evidence="8">
    <location>
        <begin position="297"/>
        <end position="320"/>
    </location>
</feature>
<dbReference type="InterPro" id="IPR005829">
    <property type="entry name" value="Sugar_transporter_CS"/>
</dbReference>
<dbReference type="PRINTS" id="PR00171">
    <property type="entry name" value="SUGRTRNSPORT"/>
</dbReference>
<feature type="transmembrane region" description="Helical" evidence="8">
    <location>
        <begin position="116"/>
        <end position="136"/>
    </location>
</feature>
<comment type="similarity">
    <text evidence="2 7">Belongs to the major facilitator superfamily. Sugar transporter (TC 2.A.1.1) family.</text>
</comment>
<dbReference type="InterPro" id="IPR050814">
    <property type="entry name" value="Myo-inositol_Transporter"/>
</dbReference>
<keyword evidence="5 8" id="KW-1133">Transmembrane helix</keyword>
<dbReference type="PROSITE" id="PS00216">
    <property type="entry name" value="SUGAR_TRANSPORT_1"/>
    <property type="match status" value="1"/>
</dbReference>
<dbReference type="PANTHER" id="PTHR48020:SF22">
    <property type="entry name" value="MAJOR FACILITATOR SUPERFAMILY (MFS) PROFILE DOMAIN-CONTAINING PROTEIN-RELATED"/>
    <property type="match status" value="1"/>
</dbReference>
<evidence type="ECO:0000256" key="4">
    <source>
        <dbReference type="ARBA" id="ARBA00022692"/>
    </source>
</evidence>
<keyword evidence="3 7" id="KW-0813">Transport</keyword>
<keyword evidence="4 8" id="KW-0812">Transmembrane</keyword>
<evidence type="ECO:0000313" key="11">
    <source>
        <dbReference type="Proteomes" id="UP001498771"/>
    </source>
</evidence>
<evidence type="ECO:0000256" key="7">
    <source>
        <dbReference type="RuleBase" id="RU003346"/>
    </source>
</evidence>
<evidence type="ECO:0000256" key="2">
    <source>
        <dbReference type="ARBA" id="ARBA00010992"/>
    </source>
</evidence>
<dbReference type="PANTHER" id="PTHR48020">
    <property type="entry name" value="PROTON MYO-INOSITOL COTRANSPORTER"/>
    <property type="match status" value="1"/>
</dbReference>
<dbReference type="RefSeq" id="XP_064770690.1">
    <property type="nucleotide sequence ID" value="XM_064914598.1"/>
</dbReference>
<dbReference type="InterPro" id="IPR020846">
    <property type="entry name" value="MFS_dom"/>
</dbReference>
<evidence type="ECO:0000256" key="1">
    <source>
        <dbReference type="ARBA" id="ARBA00004141"/>
    </source>
</evidence>